<proteinExistence type="predicted"/>
<organism evidence="3">
    <name type="scientific">Setaria italica</name>
    <name type="common">Foxtail millet</name>
    <name type="synonym">Panicum italicum</name>
    <dbReference type="NCBI Taxonomy" id="4555"/>
    <lineage>
        <taxon>Eukaryota</taxon>
        <taxon>Viridiplantae</taxon>
        <taxon>Streptophyta</taxon>
        <taxon>Embryophyta</taxon>
        <taxon>Tracheophyta</taxon>
        <taxon>Spermatophyta</taxon>
        <taxon>Magnoliopsida</taxon>
        <taxon>Liliopsida</taxon>
        <taxon>Poales</taxon>
        <taxon>Poaceae</taxon>
        <taxon>PACMAD clade</taxon>
        <taxon>Panicoideae</taxon>
        <taxon>Panicodae</taxon>
        <taxon>Paniceae</taxon>
        <taxon>Cenchrinae</taxon>
        <taxon>Setaria</taxon>
    </lineage>
</organism>
<feature type="domain" description="DUF4378" evidence="2">
    <location>
        <begin position="634"/>
        <end position="804"/>
    </location>
</feature>
<dbReference type="PANTHER" id="PTHR40836:SF2">
    <property type="entry name" value="OS06G0728200 PROTEIN"/>
    <property type="match status" value="1"/>
</dbReference>
<dbReference type="AlphaFoldDB" id="A0A368QZB3"/>
<feature type="compositionally biased region" description="Basic residues" evidence="1">
    <location>
        <begin position="1"/>
        <end position="16"/>
    </location>
</feature>
<dbReference type="InterPro" id="IPR025486">
    <property type="entry name" value="DUF4378"/>
</dbReference>
<name>A0A368QZB3_SETIT</name>
<evidence type="ECO:0000256" key="1">
    <source>
        <dbReference type="SAM" id="MobiDB-lite"/>
    </source>
</evidence>
<feature type="compositionally biased region" description="Basic residues" evidence="1">
    <location>
        <begin position="111"/>
        <end position="133"/>
    </location>
</feature>
<dbReference type="STRING" id="4555.A0A368QZB3"/>
<feature type="region of interest" description="Disordered" evidence="1">
    <location>
        <begin position="361"/>
        <end position="420"/>
    </location>
</feature>
<dbReference type="OrthoDB" id="446244at2759"/>
<reference evidence="3" key="1">
    <citation type="journal article" date="2012" name="Nat. Biotechnol.">
        <title>Reference genome sequence of the model plant Setaria.</title>
        <authorList>
            <person name="Bennetzen J.L."/>
            <person name="Schmutz J."/>
            <person name="Wang H."/>
            <person name="Percifield R."/>
            <person name="Hawkins J."/>
            <person name="Pontaroli A.C."/>
            <person name="Estep M."/>
            <person name="Feng L."/>
            <person name="Vaughn J.N."/>
            <person name="Grimwood J."/>
            <person name="Jenkins J."/>
            <person name="Barry K."/>
            <person name="Lindquist E."/>
            <person name="Hellsten U."/>
            <person name="Deshpande S."/>
            <person name="Wang X."/>
            <person name="Wu X."/>
            <person name="Mitros T."/>
            <person name="Triplett J."/>
            <person name="Yang X."/>
            <person name="Ye C.Y."/>
            <person name="Mauro-Herrera M."/>
            <person name="Wang L."/>
            <person name="Li P."/>
            <person name="Sharma M."/>
            <person name="Sharma R."/>
            <person name="Ronald P.C."/>
            <person name="Panaud O."/>
            <person name="Kellogg E.A."/>
            <person name="Brutnell T.P."/>
            <person name="Doust A.N."/>
            <person name="Tuskan G.A."/>
            <person name="Rokhsar D."/>
            <person name="Devos K.M."/>
        </authorList>
    </citation>
    <scope>NUCLEOTIDE SEQUENCE [LARGE SCALE GENOMIC DNA]</scope>
    <source>
        <strain evidence="3">Yugu1</strain>
    </source>
</reference>
<protein>
    <recommendedName>
        <fullName evidence="2">DUF4378 domain-containing protein</fullName>
    </recommendedName>
</protein>
<evidence type="ECO:0000259" key="2">
    <source>
        <dbReference type="Pfam" id="PF14309"/>
    </source>
</evidence>
<accession>A0A368QZB3</accession>
<dbReference type="EMBL" id="CM003531">
    <property type="protein sequence ID" value="RCV23287.1"/>
    <property type="molecule type" value="Genomic_DNA"/>
</dbReference>
<feature type="region of interest" description="Disordered" evidence="1">
    <location>
        <begin position="101"/>
        <end position="134"/>
    </location>
</feature>
<feature type="region of interest" description="Disordered" evidence="1">
    <location>
        <begin position="1"/>
        <end position="28"/>
    </location>
</feature>
<feature type="compositionally biased region" description="Basic and acidic residues" evidence="1">
    <location>
        <begin position="361"/>
        <end position="379"/>
    </location>
</feature>
<sequence>MQMSHHHTKPSRRRSRGTAEKAASREIPIQPPPNVIARLMGIDAIPIPIPAPKPAAIVQAHAHPTSCLKPPATASGAEAKVISPRSAPFRQAKCSLLSYRSRDLNGDSSSSRHHCLKKMRVPGRSRSRQRRRHPQEDLLQTIRHDFQAAWQQASNAMDSCSVTSAARLPTTSSTHLLDGRCIQMIAQENLRKQKMARYGLASSMAMEGENSLKNAMQQTDDPKPEERVITVLRAGPCAGAAASGKFRDLEGADKDEELLQPTTIVLLKPSSDVDAQEGQEPLFGLPKVTRDGNMSRFLQEVKEMLQQQLKANDTSHLNTTTWGTEPEQIARGLAKQTKETVTKDLLSKRFFRSESFRGFRSDRKRKEATTKQASPEHVRIVTRNHLAHRITSATPRARTETVSSSPKKDDEESVSSSCSITSSERVRSLADVSPSASGIGFGDECQMKHKDHSTVSSARALFRSFSAPELGFSLGILFGDGSVRSATHEASGMASEGSAAMTSKNRTSFGFIRGTVSSLRHSFSLRKNLFRRKTHWSKKTSLVELHPQMAIGTAPPSPETFNLFKVAQANLTELPPSPVSPLEVVGHSCRHFFSDLNCTLPELSPKCVSEFEAPASELSYRTDITGETACNQDKAYIREVLVAAGLYDDGSSDNKANARVDSMARPICDGIFEEVEDIYYYRGKYCDDAIGTYNDAGGNATDHRMLFDLANEALQSLVQGAKTGSSLRQWIIDSTGVSRGRRLVDDVWQQVQTLRNPQMQEMQTIDSMVAYEIRKSVWADALYEDVYVVGRKIERAIFDELVEDLMVEVFI</sequence>
<dbReference type="PANTHER" id="PTHR40836">
    <property type="entry name" value="RB1-INDUCIBLE COILED-COIL PROTEIN"/>
    <property type="match status" value="1"/>
</dbReference>
<dbReference type="Pfam" id="PF14309">
    <property type="entry name" value="DUF4378"/>
    <property type="match status" value="1"/>
</dbReference>
<gene>
    <name evidence="3" type="ORF">SETIT_4G287500v2</name>
</gene>
<evidence type="ECO:0000313" key="3">
    <source>
        <dbReference type="EMBL" id="RCV23287.1"/>
    </source>
</evidence>
<reference evidence="3" key="2">
    <citation type="submission" date="2015-07" db="EMBL/GenBank/DDBJ databases">
        <authorList>
            <person name="Noorani M."/>
        </authorList>
    </citation>
    <scope>NUCLEOTIDE SEQUENCE</scope>
    <source>
        <strain evidence="3">Yugu1</strain>
    </source>
</reference>